<evidence type="ECO:0000313" key="9">
    <source>
        <dbReference type="EMBL" id="ODM02625.1"/>
    </source>
</evidence>
<dbReference type="InterPro" id="IPR036145">
    <property type="entry name" value="MinC_C_sf"/>
</dbReference>
<feature type="domain" description="Septum site-determining protein MinC N-terminal" evidence="8">
    <location>
        <begin position="5"/>
        <end position="79"/>
    </location>
</feature>
<evidence type="ECO:0000313" key="10">
    <source>
        <dbReference type="Proteomes" id="UP000095003"/>
    </source>
</evidence>
<dbReference type="InterPro" id="IPR016098">
    <property type="entry name" value="CAP/MinC_C"/>
</dbReference>
<gene>
    <name evidence="9" type="primary">minC_2</name>
    <name evidence="6" type="synonym">minC</name>
    <name evidence="9" type="ORF">BEH84_06180</name>
</gene>
<dbReference type="HAMAP" id="MF_00267">
    <property type="entry name" value="MinC"/>
    <property type="match status" value="1"/>
</dbReference>
<comment type="similarity">
    <text evidence="1 6">Belongs to the MinC family.</text>
</comment>
<evidence type="ECO:0000256" key="2">
    <source>
        <dbReference type="ARBA" id="ARBA00022618"/>
    </source>
</evidence>
<dbReference type="SUPFAM" id="SSF63848">
    <property type="entry name" value="Cell-division inhibitor MinC, C-terminal domain"/>
    <property type="match status" value="1"/>
</dbReference>
<dbReference type="Proteomes" id="UP000095003">
    <property type="component" value="Unassembled WGS sequence"/>
</dbReference>
<dbReference type="PANTHER" id="PTHR34108">
    <property type="entry name" value="SEPTUM SITE-DETERMINING PROTEIN MINC"/>
    <property type="match status" value="1"/>
</dbReference>
<sequence length="240" mass="26703">MKNAVIVKSFRNGLTLYLDSDLDFGQLLEEVAGKFKESKEFFSDASVAVSFEGRELSFEEEDSLIETIRINSHLNITCIVGKDEEKNRIYGKALEEFRRKRYEEESAGQFYRGTLRRGQILETESSIIVLGDVNPGSSVIAAGDIVVLGSLRGNAYAGGNGRPGHYIAALEMAPQKIKIGDFKYIANEKSKWTFGTHGLYGLHGSDRNAGHAPKIQPQTAYVEKERIILKPITNELLNVQ</sequence>
<evidence type="ECO:0000256" key="3">
    <source>
        <dbReference type="ARBA" id="ARBA00023210"/>
    </source>
</evidence>
<proteinExistence type="inferred from homology"/>
<dbReference type="PATRIC" id="fig|1432052.3.peg.6828"/>
<organism evidence="9 10">
    <name type="scientific">Eisenbergiella tayi</name>
    <dbReference type="NCBI Taxonomy" id="1432052"/>
    <lineage>
        <taxon>Bacteria</taxon>
        <taxon>Bacillati</taxon>
        <taxon>Bacillota</taxon>
        <taxon>Clostridia</taxon>
        <taxon>Lachnospirales</taxon>
        <taxon>Lachnospiraceae</taxon>
        <taxon>Eisenbergiella</taxon>
    </lineage>
</organism>
<keyword evidence="2 6" id="KW-0132">Cell division</keyword>
<name>A0A1E3A1I7_9FIRM</name>
<dbReference type="GO" id="GO:1901891">
    <property type="term" value="P:regulation of cell septum assembly"/>
    <property type="evidence" value="ECO:0007669"/>
    <property type="project" value="InterPro"/>
</dbReference>
<evidence type="ECO:0000256" key="4">
    <source>
        <dbReference type="ARBA" id="ARBA00023306"/>
    </source>
</evidence>
<accession>A0A1E3A1I7</accession>
<evidence type="ECO:0000256" key="1">
    <source>
        <dbReference type="ARBA" id="ARBA00006291"/>
    </source>
</evidence>
<dbReference type="Gene3D" id="2.160.20.70">
    <property type="match status" value="1"/>
</dbReference>
<protein>
    <recommendedName>
        <fullName evidence="6">Probable septum site-determining protein MinC</fullName>
    </recommendedName>
</protein>
<dbReference type="AlphaFoldDB" id="A0A1E3A1I7"/>
<dbReference type="Pfam" id="PF22642">
    <property type="entry name" value="MinC_N_1"/>
    <property type="match status" value="1"/>
</dbReference>
<comment type="caution">
    <text evidence="9">The sequence shown here is derived from an EMBL/GenBank/DDBJ whole genome shotgun (WGS) entry which is preliminary data.</text>
</comment>
<dbReference type="EMBL" id="MCGI01000009">
    <property type="protein sequence ID" value="ODM02625.1"/>
    <property type="molecule type" value="Genomic_DNA"/>
</dbReference>
<evidence type="ECO:0000259" key="8">
    <source>
        <dbReference type="Pfam" id="PF22642"/>
    </source>
</evidence>
<evidence type="ECO:0000256" key="6">
    <source>
        <dbReference type="HAMAP-Rule" id="MF_00267"/>
    </source>
</evidence>
<dbReference type="Pfam" id="PF03775">
    <property type="entry name" value="MinC_C"/>
    <property type="match status" value="1"/>
</dbReference>
<dbReference type="Gene3D" id="3.30.160.540">
    <property type="match status" value="1"/>
</dbReference>
<dbReference type="GO" id="GO:0000917">
    <property type="term" value="P:division septum assembly"/>
    <property type="evidence" value="ECO:0007669"/>
    <property type="project" value="UniProtKB-KW"/>
</dbReference>
<dbReference type="RefSeq" id="WP_044971794.1">
    <property type="nucleotide sequence ID" value="NZ_DBFYTC010000261.1"/>
</dbReference>
<keyword evidence="4 6" id="KW-0131">Cell cycle</keyword>
<evidence type="ECO:0000256" key="5">
    <source>
        <dbReference type="ARBA" id="ARBA00046874"/>
    </source>
</evidence>
<dbReference type="GO" id="GO:0000902">
    <property type="term" value="P:cell morphogenesis"/>
    <property type="evidence" value="ECO:0007669"/>
    <property type="project" value="InterPro"/>
</dbReference>
<dbReference type="PANTHER" id="PTHR34108:SF1">
    <property type="entry name" value="SEPTUM SITE-DETERMINING PROTEIN MINC"/>
    <property type="match status" value="1"/>
</dbReference>
<feature type="domain" description="Septum formation inhibitor MinC C-terminal" evidence="7">
    <location>
        <begin position="111"/>
        <end position="190"/>
    </location>
</feature>
<keyword evidence="3 6" id="KW-0717">Septation</keyword>
<dbReference type="InterPro" id="IPR055219">
    <property type="entry name" value="MinC_N_1"/>
</dbReference>
<reference evidence="9 10" key="1">
    <citation type="submission" date="2016-07" db="EMBL/GenBank/DDBJ databases">
        <title>Characterization of isolates of Eisenbergiella tayi derived from blood cultures, using whole genome sequencing.</title>
        <authorList>
            <person name="Burdz T."/>
            <person name="Wiebe D."/>
            <person name="Huynh C."/>
            <person name="Bernard K."/>
        </authorList>
    </citation>
    <scope>NUCLEOTIDE SEQUENCE [LARGE SCALE GENOMIC DNA]</scope>
    <source>
        <strain evidence="9 10">NML 120489</strain>
    </source>
</reference>
<dbReference type="GeneID" id="93304161"/>
<comment type="subunit">
    <text evidence="5 6">Interacts with MinD and FtsZ.</text>
</comment>
<dbReference type="InterPro" id="IPR013033">
    <property type="entry name" value="MinC"/>
</dbReference>
<dbReference type="InterPro" id="IPR005526">
    <property type="entry name" value="Septum_form_inhib_MinC_C"/>
</dbReference>
<evidence type="ECO:0000259" key="7">
    <source>
        <dbReference type="Pfam" id="PF03775"/>
    </source>
</evidence>
<comment type="function">
    <text evidence="6">Cell division inhibitor that blocks the formation of polar Z ring septums. Rapidly oscillates between the poles of the cell to destabilize FtsZ filaments that have formed before they mature into polar Z rings. Prevents FtsZ polymerization.</text>
</comment>